<evidence type="ECO:0000313" key="3">
    <source>
        <dbReference type="EMBL" id="ERN10555.1"/>
    </source>
</evidence>
<dbReference type="eggNOG" id="ENOG502R8VI">
    <property type="taxonomic scope" value="Eukaryota"/>
</dbReference>
<proteinExistence type="predicted"/>
<dbReference type="Gramene" id="ERN10555">
    <property type="protein sequence ID" value="ERN10555"/>
    <property type="gene ID" value="AMTR_s00028p00037280"/>
</dbReference>
<dbReference type="Gene3D" id="3.30.70.100">
    <property type="match status" value="1"/>
</dbReference>
<evidence type="ECO:0000313" key="4">
    <source>
        <dbReference type="Proteomes" id="UP000017836"/>
    </source>
</evidence>
<feature type="region of interest" description="Disordered" evidence="1">
    <location>
        <begin position="72"/>
        <end position="143"/>
    </location>
</feature>
<dbReference type="EMBL" id="KI392812">
    <property type="protein sequence ID" value="ERN10555.1"/>
    <property type="molecule type" value="Genomic_DNA"/>
</dbReference>
<gene>
    <name evidence="3" type="ORF">AMTR_s00028p00037280</name>
</gene>
<dbReference type="PROSITE" id="PS50846">
    <property type="entry name" value="HMA_2"/>
    <property type="match status" value="1"/>
</dbReference>
<protein>
    <recommendedName>
        <fullName evidence="2">HMA domain-containing protein</fullName>
    </recommendedName>
</protein>
<organism evidence="3 4">
    <name type="scientific">Amborella trichopoda</name>
    <dbReference type="NCBI Taxonomy" id="13333"/>
    <lineage>
        <taxon>Eukaryota</taxon>
        <taxon>Viridiplantae</taxon>
        <taxon>Streptophyta</taxon>
        <taxon>Embryophyta</taxon>
        <taxon>Tracheophyta</taxon>
        <taxon>Spermatophyta</taxon>
        <taxon>Magnoliopsida</taxon>
        <taxon>Amborellales</taxon>
        <taxon>Amborellaceae</taxon>
        <taxon>Amborella</taxon>
    </lineage>
</organism>
<evidence type="ECO:0000256" key="1">
    <source>
        <dbReference type="SAM" id="MobiDB-lite"/>
    </source>
</evidence>
<dbReference type="OrthoDB" id="785270at2759"/>
<dbReference type="InterPro" id="IPR036163">
    <property type="entry name" value="HMA_dom_sf"/>
</dbReference>
<dbReference type="OMA" id="YGGPPPC"/>
<evidence type="ECO:0000259" key="2">
    <source>
        <dbReference type="PROSITE" id="PS50846"/>
    </source>
</evidence>
<accession>W1PTE0</accession>
<dbReference type="PANTHER" id="PTHR47488:SF7">
    <property type="entry name" value="HEAVY METAL TRANSPORT_DETOXIFICATION SUPERFAMILY PROTEIN"/>
    <property type="match status" value="1"/>
</dbReference>
<dbReference type="GO" id="GO:1900150">
    <property type="term" value="P:regulation of defense response to fungus"/>
    <property type="evidence" value="ECO:0007669"/>
    <property type="project" value="InterPro"/>
</dbReference>
<feature type="compositionally biased region" description="Basic and acidic residues" evidence="1">
    <location>
        <begin position="72"/>
        <end position="135"/>
    </location>
</feature>
<dbReference type="GO" id="GO:0046872">
    <property type="term" value="F:metal ion binding"/>
    <property type="evidence" value="ECO:0007669"/>
    <property type="project" value="InterPro"/>
</dbReference>
<feature type="domain" description="HMA" evidence="2">
    <location>
        <begin position="5"/>
        <end position="69"/>
    </location>
</feature>
<reference evidence="4" key="1">
    <citation type="journal article" date="2013" name="Science">
        <title>The Amborella genome and the evolution of flowering plants.</title>
        <authorList>
            <consortium name="Amborella Genome Project"/>
        </authorList>
    </citation>
    <scope>NUCLEOTIDE SEQUENCE [LARGE SCALE GENOMIC DNA]</scope>
</reference>
<sequence>MAEKVYIVVIKAKLDCPRCYKKLKKALCCIPEIQSQTVDEKKNTVTITGPFEPNCVKCQLCRKAGKAIISIDIKEKGDKKQDPGPAKKTEEPKADGKPPNGEKKPVEKETKPVEKETKPVDDAGKSSGKGDRGGDKPVILAPQTPVPQPVLIPVPYPVPYGTACKGQCGCGGWVYCEPARAPFCDGPCGGRGYCENYSFFSDHDPYCRIM</sequence>
<dbReference type="AlphaFoldDB" id="W1PTE0"/>
<dbReference type="SUPFAM" id="SSF55008">
    <property type="entry name" value="HMA, heavy metal-associated domain"/>
    <property type="match status" value="1"/>
</dbReference>
<dbReference type="KEGG" id="atr:18438732"/>
<dbReference type="InterPro" id="IPR044169">
    <property type="entry name" value="PI21"/>
</dbReference>
<dbReference type="PANTHER" id="PTHR47488">
    <property type="entry name" value="HEAVY METAL TRANSPORT/DETOXIFICATION SUPERFAMILY PROTEIN"/>
    <property type="match status" value="1"/>
</dbReference>
<dbReference type="InterPro" id="IPR006121">
    <property type="entry name" value="HMA_dom"/>
</dbReference>
<keyword evidence="4" id="KW-1185">Reference proteome</keyword>
<dbReference type="HOGENOM" id="CLU_060839_2_0_1"/>
<name>W1PTE0_AMBTC</name>
<dbReference type="Proteomes" id="UP000017836">
    <property type="component" value="Unassembled WGS sequence"/>
</dbReference>